<dbReference type="InterPro" id="IPR017166">
    <property type="entry name" value="UCP037290"/>
</dbReference>
<organism evidence="1 2">
    <name type="scientific">Noviherbaspirillum galbum</name>
    <dbReference type="NCBI Taxonomy" id="2709383"/>
    <lineage>
        <taxon>Bacteria</taxon>
        <taxon>Pseudomonadati</taxon>
        <taxon>Pseudomonadota</taxon>
        <taxon>Betaproteobacteria</taxon>
        <taxon>Burkholderiales</taxon>
        <taxon>Oxalobacteraceae</taxon>
        <taxon>Noviherbaspirillum</taxon>
    </lineage>
</organism>
<dbReference type="PIRSF" id="PIRSF037290">
    <property type="entry name" value="UCP037290"/>
    <property type="match status" value="1"/>
</dbReference>
<name>A0A6B3SX35_9BURK</name>
<dbReference type="Proteomes" id="UP000482155">
    <property type="component" value="Unassembled WGS sequence"/>
</dbReference>
<sequence length="246" mass="26516">MRTVSAAAVRDAAGVAAAFPHVWRANQLGSYRTATVPTGHATLDRELPDGGWPASVLIELLTQQPGIGEMRLLQPALRQAGSRAIALVQPPYPPQAAAWAAEGFPVQRLVWVKSRRTVDALWAAEQSLRNRSCVALVLWQPQVRHEALRRLHLAAQGGDATVWLVRPLAAAQEASPAPLRLALRPAAAGIRIDIVKRRGPRRDAPLIVPLENMPAADFHSFEPHHASVAQRPSAVVTARNAAAVLV</sequence>
<dbReference type="EMBL" id="JAAIVB010000073">
    <property type="protein sequence ID" value="NEX63616.1"/>
    <property type="molecule type" value="Genomic_DNA"/>
</dbReference>
<proteinExistence type="predicted"/>
<protein>
    <submittedName>
        <fullName evidence="1">Translesion DNA synthesis-associated protein ImuA</fullName>
    </submittedName>
</protein>
<evidence type="ECO:0000313" key="2">
    <source>
        <dbReference type="Proteomes" id="UP000482155"/>
    </source>
</evidence>
<accession>A0A6B3SX35</accession>
<reference evidence="1 2" key="1">
    <citation type="submission" date="2020-02" db="EMBL/GenBank/DDBJ databases">
        <authorList>
            <person name="Kim M.K."/>
        </authorList>
    </citation>
    <scope>NUCLEOTIDE SEQUENCE [LARGE SCALE GENOMIC DNA]</scope>
    <source>
        <strain evidence="1 2">17J57-3</strain>
    </source>
</reference>
<dbReference type="NCBIfam" id="NF033429">
    <property type="entry name" value="ImuA_translesion"/>
    <property type="match status" value="1"/>
</dbReference>
<keyword evidence="2" id="KW-1185">Reference proteome</keyword>
<comment type="caution">
    <text evidence="1">The sequence shown here is derived from an EMBL/GenBank/DDBJ whole genome shotgun (WGS) entry which is preliminary data.</text>
</comment>
<dbReference type="InterPro" id="IPR047610">
    <property type="entry name" value="ImuA_translesion"/>
</dbReference>
<dbReference type="SUPFAM" id="SSF52540">
    <property type="entry name" value="P-loop containing nucleoside triphosphate hydrolases"/>
    <property type="match status" value="1"/>
</dbReference>
<evidence type="ECO:0000313" key="1">
    <source>
        <dbReference type="EMBL" id="NEX63616.1"/>
    </source>
</evidence>
<dbReference type="Gene3D" id="3.40.50.300">
    <property type="entry name" value="P-loop containing nucleotide triphosphate hydrolases"/>
    <property type="match status" value="1"/>
</dbReference>
<gene>
    <name evidence="1" type="primary">imuA</name>
    <name evidence="1" type="ORF">G3574_21265</name>
</gene>
<dbReference type="InterPro" id="IPR027417">
    <property type="entry name" value="P-loop_NTPase"/>
</dbReference>
<dbReference type="AlphaFoldDB" id="A0A6B3SX35"/>